<feature type="compositionally biased region" description="Low complexity" evidence="9">
    <location>
        <begin position="114"/>
        <end position="127"/>
    </location>
</feature>
<sequence length="264" mass="27786">MTQYLATRELFEGRLKTMSGLEFVVAQEPADTGPGAGTGVWVINKQTRRKRQPEDEIIVHGTYFVVGENIYMAPSLADIISSRIASISSSIAKILPISAGVQSWSPALGRTYQTPTATSSTATATTTKQHEETPLPESIPRTSRPAPTTTLPSARLLEEALGIHHQFGTHNLDENPITGKPGEFQLASTGRNKGVNLSASAAANAKKASLVPALPVLNTKLGGGAENPLAPTAKPTGKETKTLGGGNMQKAKKRKGSKAAVTPL</sequence>
<feature type="region of interest" description="Disordered" evidence="9">
    <location>
        <begin position="221"/>
        <end position="264"/>
    </location>
</feature>
<accession>A0AAN6QC94</accession>
<keyword evidence="5 8" id="KW-0804">Transcription</keyword>
<evidence type="ECO:0000256" key="2">
    <source>
        <dbReference type="ARBA" id="ARBA00007526"/>
    </source>
</evidence>
<keyword evidence="8" id="KW-0010">Activator</keyword>
<dbReference type="Proteomes" id="UP001305647">
    <property type="component" value="Unassembled WGS sequence"/>
</dbReference>
<evidence type="ECO:0000256" key="7">
    <source>
        <dbReference type="ARBA" id="ARBA00031259"/>
    </source>
</evidence>
<dbReference type="AlphaFoldDB" id="A0AAN6QC94"/>
<dbReference type="EMBL" id="MU863626">
    <property type="protein sequence ID" value="KAK4104851.1"/>
    <property type="molecule type" value="Genomic_DNA"/>
</dbReference>
<evidence type="ECO:0000313" key="11">
    <source>
        <dbReference type="Proteomes" id="UP001305647"/>
    </source>
</evidence>
<evidence type="ECO:0000256" key="1">
    <source>
        <dbReference type="ARBA" id="ARBA00004123"/>
    </source>
</evidence>
<comment type="similarity">
    <text evidence="2 8">Belongs to the Mediator complex subunit 6 family.</text>
</comment>
<keyword evidence="4 8" id="KW-0805">Transcription regulation</keyword>
<reference evidence="10" key="2">
    <citation type="submission" date="2023-05" db="EMBL/GenBank/DDBJ databases">
        <authorList>
            <consortium name="Lawrence Berkeley National Laboratory"/>
            <person name="Steindorff A."/>
            <person name="Hensen N."/>
            <person name="Bonometti L."/>
            <person name="Westerberg I."/>
            <person name="Brannstrom I.O."/>
            <person name="Guillou S."/>
            <person name="Cros-Aarteil S."/>
            <person name="Calhoun S."/>
            <person name="Haridas S."/>
            <person name="Kuo A."/>
            <person name="Mondo S."/>
            <person name="Pangilinan J."/>
            <person name="Riley R."/>
            <person name="Labutti K."/>
            <person name="Andreopoulos B."/>
            <person name="Lipzen A."/>
            <person name="Chen C."/>
            <person name="Yanf M."/>
            <person name="Daum C."/>
            <person name="Ng V."/>
            <person name="Clum A."/>
            <person name="Ohm R."/>
            <person name="Martin F."/>
            <person name="Silar P."/>
            <person name="Natvig D."/>
            <person name="Lalanne C."/>
            <person name="Gautier V."/>
            <person name="Ament-Velasquez S.L."/>
            <person name="Kruys A."/>
            <person name="Hutchinson M.I."/>
            <person name="Powell A.J."/>
            <person name="Barry K."/>
            <person name="Miller A.N."/>
            <person name="Grigoriev I.V."/>
            <person name="Debuchy R."/>
            <person name="Gladieux P."/>
            <person name="Thoren M.H."/>
            <person name="Johannesson H."/>
        </authorList>
    </citation>
    <scope>NUCLEOTIDE SEQUENCE</scope>
    <source>
        <strain evidence="10">CBS 757.83</strain>
    </source>
</reference>
<evidence type="ECO:0000256" key="3">
    <source>
        <dbReference type="ARBA" id="ARBA00020634"/>
    </source>
</evidence>
<dbReference type="PANTHER" id="PTHR13104">
    <property type="entry name" value="MED-6-RELATED"/>
    <property type="match status" value="1"/>
</dbReference>
<dbReference type="GO" id="GO:0006357">
    <property type="term" value="P:regulation of transcription by RNA polymerase II"/>
    <property type="evidence" value="ECO:0007669"/>
    <property type="project" value="InterPro"/>
</dbReference>
<evidence type="ECO:0000256" key="6">
    <source>
        <dbReference type="ARBA" id="ARBA00023242"/>
    </source>
</evidence>
<dbReference type="Gene3D" id="3.10.450.580">
    <property type="entry name" value="Mediator complex, subunit Med6"/>
    <property type="match status" value="1"/>
</dbReference>
<keyword evidence="11" id="KW-1185">Reference proteome</keyword>
<dbReference type="GO" id="GO:0003712">
    <property type="term" value="F:transcription coregulator activity"/>
    <property type="evidence" value="ECO:0007669"/>
    <property type="project" value="InterPro"/>
</dbReference>
<comment type="subunit">
    <text evidence="8">Component of the Mediator complex.</text>
</comment>
<dbReference type="Pfam" id="PF04934">
    <property type="entry name" value="Med6"/>
    <property type="match status" value="1"/>
</dbReference>
<comment type="function">
    <text evidence="8">Component of the Mediator complex, a coactivator involved in the regulated transcription of nearly all RNA polymerase II-dependent genes. Mediator functions as a bridge to convey information from gene-specific regulatory proteins to the basal RNA polymerase II transcription machinery. Mediator is recruited to promoters by direct interactions with regulatory proteins and serves as a scaffold for the assembly of a functional preinitiation complex with RNA polymerase II and the general transcription factors.</text>
</comment>
<keyword evidence="6 8" id="KW-0539">Nucleus</keyword>
<comment type="subcellular location">
    <subcellularLocation>
        <location evidence="1 8">Nucleus</location>
    </subcellularLocation>
</comment>
<dbReference type="InterPro" id="IPR007018">
    <property type="entry name" value="Mediator_Med6"/>
</dbReference>
<evidence type="ECO:0000313" key="10">
    <source>
        <dbReference type="EMBL" id="KAK4104851.1"/>
    </source>
</evidence>
<dbReference type="GO" id="GO:0016592">
    <property type="term" value="C:mediator complex"/>
    <property type="evidence" value="ECO:0007669"/>
    <property type="project" value="InterPro"/>
</dbReference>
<comment type="caution">
    <text evidence="10">The sequence shown here is derived from an EMBL/GenBank/DDBJ whole genome shotgun (WGS) entry which is preliminary data.</text>
</comment>
<evidence type="ECO:0000256" key="5">
    <source>
        <dbReference type="ARBA" id="ARBA00023163"/>
    </source>
</evidence>
<organism evidence="10 11">
    <name type="scientific">Parathielavia hyrcaniae</name>
    <dbReference type="NCBI Taxonomy" id="113614"/>
    <lineage>
        <taxon>Eukaryota</taxon>
        <taxon>Fungi</taxon>
        <taxon>Dikarya</taxon>
        <taxon>Ascomycota</taxon>
        <taxon>Pezizomycotina</taxon>
        <taxon>Sordariomycetes</taxon>
        <taxon>Sordariomycetidae</taxon>
        <taxon>Sordariales</taxon>
        <taxon>Chaetomiaceae</taxon>
        <taxon>Parathielavia</taxon>
    </lineage>
</organism>
<evidence type="ECO:0000256" key="4">
    <source>
        <dbReference type="ARBA" id="ARBA00023015"/>
    </source>
</evidence>
<evidence type="ECO:0000256" key="8">
    <source>
        <dbReference type="RuleBase" id="RU364143"/>
    </source>
</evidence>
<name>A0AAN6QC94_9PEZI</name>
<proteinExistence type="inferred from homology"/>
<evidence type="ECO:0000256" key="9">
    <source>
        <dbReference type="SAM" id="MobiDB-lite"/>
    </source>
</evidence>
<dbReference type="InterPro" id="IPR038566">
    <property type="entry name" value="Mediator_Med6_sf"/>
</dbReference>
<reference evidence="10" key="1">
    <citation type="journal article" date="2023" name="Mol. Phylogenet. Evol.">
        <title>Genome-scale phylogeny and comparative genomics of the fungal order Sordariales.</title>
        <authorList>
            <person name="Hensen N."/>
            <person name="Bonometti L."/>
            <person name="Westerberg I."/>
            <person name="Brannstrom I.O."/>
            <person name="Guillou S."/>
            <person name="Cros-Aarteil S."/>
            <person name="Calhoun S."/>
            <person name="Haridas S."/>
            <person name="Kuo A."/>
            <person name="Mondo S."/>
            <person name="Pangilinan J."/>
            <person name="Riley R."/>
            <person name="LaButti K."/>
            <person name="Andreopoulos B."/>
            <person name="Lipzen A."/>
            <person name="Chen C."/>
            <person name="Yan M."/>
            <person name="Daum C."/>
            <person name="Ng V."/>
            <person name="Clum A."/>
            <person name="Steindorff A."/>
            <person name="Ohm R.A."/>
            <person name="Martin F."/>
            <person name="Silar P."/>
            <person name="Natvig D.O."/>
            <person name="Lalanne C."/>
            <person name="Gautier V."/>
            <person name="Ament-Velasquez S.L."/>
            <person name="Kruys A."/>
            <person name="Hutchinson M.I."/>
            <person name="Powell A.J."/>
            <person name="Barry K."/>
            <person name="Miller A.N."/>
            <person name="Grigoriev I.V."/>
            <person name="Debuchy R."/>
            <person name="Gladieux P."/>
            <person name="Hiltunen Thoren M."/>
            <person name="Johannesson H."/>
        </authorList>
    </citation>
    <scope>NUCLEOTIDE SEQUENCE</scope>
    <source>
        <strain evidence="10">CBS 757.83</strain>
    </source>
</reference>
<feature type="region of interest" description="Disordered" evidence="9">
    <location>
        <begin position="112"/>
        <end position="149"/>
    </location>
</feature>
<protein>
    <recommendedName>
        <fullName evidence="3 8">Mediator of RNA polymerase II transcription subunit 6</fullName>
    </recommendedName>
    <alternativeName>
        <fullName evidence="7 8">Mediator complex subunit 6</fullName>
    </alternativeName>
</protein>
<gene>
    <name evidence="8" type="primary">MED6</name>
    <name evidence="10" type="ORF">N658DRAFT_492952</name>
</gene>